<evidence type="ECO:0000313" key="3">
    <source>
        <dbReference type="EMBL" id="CAL1126687.1"/>
    </source>
</evidence>
<feature type="region of interest" description="Disordered" evidence="1">
    <location>
        <begin position="292"/>
        <end position="338"/>
    </location>
</feature>
<feature type="region of interest" description="Disordered" evidence="1">
    <location>
        <begin position="243"/>
        <end position="269"/>
    </location>
</feature>
<comment type="caution">
    <text evidence="2">The sequence shown here is derived from an EMBL/GenBank/DDBJ whole genome shotgun (WGS) entry which is preliminary data.</text>
</comment>
<reference evidence="2" key="1">
    <citation type="submission" date="2022-10" db="EMBL/GenBank/DDBJ databases">
        <authorList>
            <person name="Chen Y."/>
            <person name="Dougan E. K."/>
            <person name="Chan C."/>
            <person name="Rhodes N."/>
            <person name="Thang M."/>
        </authorList>
    </citation>
    <scope>NUCLEOTIDE SEQUENCE</scope>
</reference>
<feature type="non-terminal residue" evidence="2">
    <location>
        <position position="1"/>
    </location>
</feature>
<evidence type="ECO:0000313" key="2">
    <source>
        <dbReference type="EMBL" id="CAI3973312.1"/>
    </source>
</evidence>
<proteinExistence type="predicted"/>
<evidence type="ECO:0000256" key="1">
    <source>
        <dbReference type="SAM" id="MobiDB-lite"/>
    </source>
</evidence>
<dbReference type="EMBL" id="CAMXCT010000067">
    <property type="protein sequence ID" value="CAI3973312.1"/>
    <property type="molecule type" value="Genomic_DNA"/>
</dbReference>
<dbReference type="EMBL" id="CAMXCT020000067">
    <property type="protein sequence ID" value="CAL1126687.1"/>
    <property type="molecule type" value="Genomic_DNA"/>
</dbReference>
<protein>
    <submittedName>
        <fullName evidence="2">Uncharacterized protein</fullName>
    </submittedName>
</protein>
<dbReference type="Proteomes" id="UP001152797">
    <property type="component" value="Unassembled WGS sequence"/>
</dbReference>
<evidence type="ECO:0000313" key="4">
    <source>
        <dbReference type="Proteomes" id="UP001152797"/>
    </source>
</evidence>
<keyword evidence="4" id="KW-1185">Reference proteome</keyword>
<dbReference type="EMBL" id="CAMXCT030000067">
    <property type="protein sequence ID" value="CAL4760624.1"/>
    <property type="molecule type" value="Genomic_DNA"/>
</dbReference>
<organism evidence="2">
    <name type="scientific">Cladocopium goreaui</name>
    <dbReference type="NCBI Taxonomy" id="2562237"/>
    <lineage>
        <taxon>Eukaryota</taxon>
        <taxon>Sar</taxon>
        <taxon>Alveolata</taxon>
        <taxon>Dinophyceae</taxon>
        <taxon>Suessiales</taxon>
        <taxon>Symbiodiniaceae</taxon>
        <taxon>Cladocopium</taxon>
    </lineage>
</organism>
<dbReference type="AlphaFoldDB" id="A0A9P1FGT6"/>
<accession>A0A9P1FGT6</accession>
<name>A0A9P1FGT6_9DINO</name>
<reference evidence="3" key="2">
    <citation type="submission" date="2024-04" db="EMBL/GenBank/DDBJ databases">
        <authorList>
            <person name="Chen Y."/>
            <person name="Shah S."/>
            <person name="Dougan E. K."/>
            <person name="Thang M."/>
            <person name="Chan C."/>
        </authorList>
    </citation>
    <scope>NUCLEOTIDE SEQUENCE [LARGE SCALE GENOMIC DNA]</scope>
</reference>
<gene>
    <name evidence="2" type="ORF">C1SCF055_LOCUS1831</name>
</gene>
<feature type="compositionally biased region" description="Acidic residues" evidence="1">
    <location>
        <begin position="311"/>
        <end position="335"/>
    </location>
</feature>
<feature type="region of interest" description="Disordered" evidence="1">
    <location>
        <begin position="1"/>
        <end position="22"/>
    </location>
</feature>
<sequence length="439" mass="48763">MADNDERPERPERPARADQTPEERLQYMSRKLADRLGNIEGRQDLLYYFIDTEHWVPVSVLLMDKSLRRTAFRDAPSIAGASQGHSAFQYVLRAAEAHEDLSISTRRLGASVRLNAVKLPEVVEEVKRRVDAATPAVGAALEVTALKTTAASELKTVAQPAEEPVLGEIDMNVTKEDLDARAPRHHVQAVESSARNCKGELGHLLSKRLQRPTVKDDIRYETWKVSEARLEQLAFEVDDILTSPTRPLGHVPSGEEQTPLEAERVHGEKDQVPSFKAQCILLGETYESRQAHGNKKAAEQVQQCPLRAEVGEELGEEEREGEEEEKEVEEEEAEEAGLSGAEQTFGAAAMAFEISFGALTGMSRAQQSEKPFLSHFHHREIGMDVALVALEALQNEPPDEKDGAQSVTTSANQEVIIDYKGQLIQLFQSLGKSKEVRFD</sequence>